<evidence type="ECO:0000313" key="4">
    <source>
        <dbReference type="Proteomes" id="UP000593601"/>
    </source>
</evidence>
<gene>
    <name evidence="3" type="ORF">INP51_01475</name>
</gene>
<evidence type="ECO:0000256" key="2">
    <source>
        <dbReference type="SAM" id="Phobius"/>
    </source>
</evidence>
<protein>
    <submittedName>
        <fullName evidence="3">DUF4190 domain-containing protein</fullName>
    </submittedName>
</protein>
<feature type="transmembrane region" description="Helical" evidence="2">
    <location>
        <begin position="31"/>
        <end position="62"/>
    </location>
</feature>
<evidence type="ECO:0000313" key="3">
    <source>
        <dbReference type="EMBL" id="QOV19676.1"/>
    </source>
</evidence>
<keyword evidence="4" id="KW-1185">Reference proteome</keyword>
<dbReference type="KEGG" id="bliq:INP51_01475"/>
<dbReference type="Proteomes" id="UP000593601">
    <property type="component" value="Chromosome"/>
</dbReference>
<organism evidence="3 4">
    <name type="scientific">Blautia liquoris</name>
    <dbReference type="NCBI Taxonomy" id="2779518"/>
    <lineage>
        <taxon>Bacteria</taxon>
        <taxon>Bacillati</taxon>
        <taxon>Bacillota</taxon>
        <taxon>Clostridia</taxon>
        <taxon>Lachnospirales</taxon>
        <taxon>Lachnospiraceae</taxon>
        <taxon>Blautia</taxon>
    </lineage>
</organism>
<proteinExistence type="predicted"/>
<keyword evidence="2" id="KW-0812">Transmembrane</keyword>
<keyword evidence="2" id="KW-1133">Transmembrane helix</keyword>
<keyword evidence="2" id="KW-0472">Membrane</keyword>
<feature type="transmembrane region" description="Helical" evidence="2">
    <location>
        <begin position="74"/>
        <end position="98"/>
    </location>
</feature>
<dbReference type="AlphaFoldDB" id="A0A7M2RH59"/>
<sequence length="132" mass="14024">MDNSNYNDPFQKPSPDPYSYHESGSPGMAKAAFILGICSLLFSLYGLGLTFAVLGIIFALLSRGRGSMQKPAKIGVGLSAAGLIVGCIVMVFSLVSVVNDVSKMNWTDIIENYEDILPNGSDIPSNDTTTAL</sequence>
<reference evidence="3 4" key="1">
    <citation type="submission" date="2020-10" db="EMBL/GenBank/DDBJ databases">
        <title>Blautia liquoris sp.nov., isolated from the mud in a fermentation cellar used for the production of Chinese strong-flavoured liquor.</title>
        <authorList>
            <person name="Lu L."/>
        </authorList>
    </citation>
    <scope>NUCLEOTIDE SEQUENCE [LARGE SCALE GENOMIC DNA]</scope>
    <source>
        <strain evidence="3 4">LZLJ-3</strain>
    </source>
</reference>
<dbReference type="EMBL" id="CP063304">
    <property type="protein sequence ID" value="QOV19676.1"/>
    <property type="molecule type" value="Genomic_DNA"/>
</dbReference>
<dbReference type="RefSeq" id="WP_193735996.1">
    <property type="nucleotide sequence ID" value="NZ_CP063304.1"/>
</dbReference>
<name>A0A7M2RH59_9FIRM</name>
<evidence type="ECO:0000256" key="1">
    <source>
        <dbReference type="SAM" id="MobiDB-lite"/>
    </source>
</evidence>
<feature type="region of interest" description="Disordered" evidence="1">
    <location>
        <begin position="1"/>
        <end position="21"/>
    </location>
</feature>
<accession>A0A7M2RH59</accession>